<dbReference type="KEGG" id="gtt:GUITHDRAFT_114285"/>
<feature type="compositionally biased region" description="Basic and acidic residues" evidence="1">
    <location>
        <begin position="308"/>
        <end position="320"/>
    </location>
</feature>
<gene>
    <name evidence="2" type="ORF">GUITHDRAFT_114285</name>
</gene>
<proteinExistence type="predicted"/>
<feature type="compositionally biased region" description="Polar residues" evidence="1">
    <location>
        <begin position="370"/>
        <end position="385"/>
    </location>
</feature>
<evidence type="ECO:0000313" key="3">
    <source>
        <dbReference type="EnsemblProtists" id="EKX39557"/>
    </source>
</evidence>
<evidence type="ECO:0000313" key="4">
    <source>
        <dbReference type="Proteomes" id="UP000011087"/>
    </source>
</evidence>
<evidence type="ECO:0000256" key="1">
    <source>
        <dbReference type="SAM" id="MobiDB-lite"/>
    </source>
</evidence>
<keyword evidence="4" id="KW-1185">Reference proteome</keyword>
<dbReference type="InterPro" id="IPR032675">
    <property type="entry name" value="LRR_dom_sf"/>
</dbReference>
<feature type="region of interest" description="Disordered" evidence="1">
    <location>
        <begin position="704"/>
        <end position="725"/>
    </location>
</feature>
<feature type="compositionally biased region" description="Polar residues" evidence="1">
    <location>
        <begin position="292"/>
        <end position="304"/>
    </location>
</feature>
<feature type="compositionally biased region" description="Basic and acidic residues" evidence="1">
    <location>
        <begin position="349"/>
        <end position="361"/>
    </location>
</feature>
<dbReference type="HOGENOM" id="CLU_276405_0_0_1"/>
<evidence type="ECO:0000313" key="2">
    <source>
        <dbReference type="EMBL" id="EKX39557.1"/>
    </source>
</evidence>
<dbReference type="AlphaFoldDB" id="L1ITW3"/>
<dbReference type="Pfam" id="PF13516">
    <property type="entry name" value="LRR_6"/>
    <property type="match status" value="1"/>
</dbReference>
<accession>L1ITW3</accession>
<feature type="compositionally biased region" description="Polar residues" evidence="1">
    <location>
        <begin position="704"/>
        <end position="721"/>
    </location>
</feature>
<dbReference type="InterPro" id="IPR001611">
    <property type="entry name" value="Leu-rich_rpt"/>
</dbReference>
<feature type="region of interest" description="Disordered" evidence="1">
    <location>
        <begin position="475"/>
        <end position="532"/>
    </location>
</feature>
<reference evidence="4" key="2">
    <citation type="submission" date="2012-11" db="EMBL/GenBank/DDBJ databases">
        <authorList>
            <person name="Kuo A."/>
            <person name="Curtis B.A."/>
            <person name="Tanifuji G."/>
            <person name="Burki F."/>
            <person name="Gruber A."/>
            <person name="Irimia M."/>
            <person name="Maruyama S."/>
            <person name="Arias M.C."/>
            <person name="Ball S.G."/>
            <person name="Gile G.H."/>
            <person name="Hirakawa Y."/>
            <person name="Hopkins J.F."/>
            <person name="Rensing S.A."/>
            <person name="Schmutz J."/>
            <person name="Symeonidi A."/>
            <person name="Elias M."/>
            <person name="Eveleigh R.J."/>
            <person name="Herman E.K."/>
            <person name="Klute M.J."/>
            <person name="Nakayama T."/>
            <person name="Obornik M."/>
            <person name="Reyes-Prieto A."/>
            <person name="Armbrust E.V."/>
            <person name="Aves S.J."/>
            <person name="Beiko R.G."/>
            <person name="Coutinho P."/>
            <person name="Dacks J.B."/>
            <person name="Durnford D.G."/>
            <person name="Fast N.M."/>
            <person name="Green B.R."/>
            <person name="Grisdale C."/>
            <person name="Hempe F."/>
            <person name="Henrissat B."/>
            <person name="Hoppner M.P."/>
            <person name="Ishida K.-I."/>
            <person name="Kim E."/>
            <person name="Koreny L."/>
            <person name="Kroth P.G."/>
            <person name="Liu Y."/>
            <person name="Malik S.-B."/>
            <person name="Maier U.G."/>
            <person name="McRose D."/>
            <person name="Mock T."/>
            <person name="Neilson J.A."/>
            <person name="Onodera N.T."/>
            <person name="Poole A.M."/>
            <person name="Pritham E.J."/>
            <person name="Richards T.A."/>
            <person name="Rocap G."/>
            <person name="Roy S.W."/>
            <person name="Sarai C."/>
            <person name="Schaack S."/>
            <person name="Shirato S."/>
            <person name="Slamovits C.H."/>
            <person name="Spencer D.F."/>
            <person name="Suzuki S."/>
            <person name="Worden A.Z."/>
            <person name="Zauner S."/>
            <person name="Barry K."/>
            <person name="Bell C."/>
            <person name="Bharti A.K."/>
            <person name="Crow J.A."/>
            <person name="Grimwood J."/>
            <person name="Kramer R."/>
            <person name="Lindquist E."/>
            <person name="Lucas S."/>
            <person name="Salamov A."/>
            <person name="McFadden G.I."/>
            <person name="Lane C.E."/>
            <person name="Keeling P.J."/>
            <person name="Gray M.W."/>
            <person name="Grigoriev I.V."/>
            <person name="Archibald J.M."/>
        </authorList>
    </citation>
    <scope>NUCLEOTIDE SEQUENCE</scope>
    <source>
        <strain evidence="4">CCMP2712</strain>
    </source>
</reference>
<dbReference type="EMBL" id="JH993038">
    <property type="protein sequence ID" value="EKX39557.1"/>
    <property type="molecule type" value="Genomic_DNA"/>
</dbReference>
<dbReference type="RefSeq" id="XP_005826537.1">
    <property type="nucleotide sequence ID" value="XM_005826480.1"/>
</dbReference>
<dbReference type="SUPFAM" id="SSF52047">
    <property type="entry name" value="RNI-like"/>
    <property type="match status" value="1"/>
</dbReference>
<feature type="region of interest" description="Disordered" evidence="1">
    <location>
        <begin position="337"/>
        <end position="463"/>
    </location>
</feature>
<dbReference type="PaxDb" id="55529-EKX39557"/>
<protein>
    <submittedName>
        <fullName evidence="2 3">Uncharacterized protein</fullName>
    </submittedName>
</protein>
<dbReference type="Gene3D" id="3.80.10.10">
    <property type="entry name" value="Ribonuclease Inhibitor"/>
    <property type="match status" value="1"/>
</dbReference>
<dbReference type="OrthoDB" id="417001at2759"/>
<dbReference type="GeneID" id="17296334"/>
<reference evidence="3" key="3">
    <citation type="submission" date="2016-03" db="UniProtKB">
        <authorList>
            <consortium name="EnsemblProtists"/>
        </authorList>
    </citation>
    <scope>IDENTIFICATION</scope>
</reference>
<organism evidence="2">
    <name type="scientific">Guillardia theta (strain CCMP2712)</name>
    <name type="common">Cryptophyte</name>
    <dbReference type="NCBI Taxonomy" id="905079"/>
    <lineage>
        <taxon>Eukaryota</taxon>
        <taxon>Cryptophyceae</taxon>
        <taxon>Pyrenomonadales</taxon>
        <taxon>Geminigeraceae</taxon>
        <taxon>Guillardia</taxon>
    </lineage>
</organism>
<sequence>MSARLQQIAKESVRKKDDRGENLIISLDGRKRDAPLKDEDFVALAPHIFTAVKDFCVALARSNKIAHVEFHGECNECRDKGAAAICGMLIKLRQSNLAAVRAIFFWKNELELVAKSTLPGQERFWVAEVHLSHNNITAAGAFSLFEAATGYPRSLYGGLVPLWLRLEHNAIDISKIGSRMPRYCRAENRGDRTRGLQRAVHDGNCGVSQCCQANIPALHLHLFDNQDRLSSQKGYGVPARENYNDTNVKVPRQSSFSSRSYWTDCRRFKPMNFLHSLVLEQLADYNVASSPANVNAPPQVSSPSHALIDSRTKESSKSVKDSAAMEQVFASAETLRFLRPDQPQQNRGHAREQQAEKDAPNHLKPPPNDGLSNGTKTQILSNPVNNHRWPNLQDVAKEVNGDGGSSQSSILPSPPLPLRPHPQAPGDSRDFPQHPQSSSIPPNQSTLYKPFMSKQNSQPPDHAAHAIQPLRVQPDDTTHSLQPLHVQPQPSPEQQNFLYPIKDSISSQPAPSSFSELASTNRPYNNHLLPPNLNDFEGSNDFSSLPSFNHDSKSSLALGKELVPVGKEWLSPSLSDTKYVDLEPLQPDHARTYEDEQLKDPSMSSLSSQLMDLSWKSQPSTFNELVKPHAFTQGPQDSLNRNLQQIMQEMSSHQGNGHESSNVSFSHAFPNNLNGSLHSSLPAFPSSAMSLSEVEDNLAARGQVEQSSLSWEPNNAGVTVEQQRKMARSEDLKKLPDACMRWNHEGRMFECRVELNKYKLVSCNLAWPLNDSDVVEIWPIFVSMMERRIMQLDPSKDFIIFVDVSFEENNLGDLAVMTVCQGLGEILKRPRPNVWLRSLDFAFNFVSDVGCLHISQLMDSNLRTGSDAIKQFLADKSKTSQVPAPSITLRLSYNCISSSGANVLAEKLCRYNAKFSSQSKGAPPSALNAKMQIGYNKIDMRMVSSATLDPQNEKRDGEISIYLWVGDDNPADMADIDWGYHAKPRQFMSIDLLDTFFFELCLKRLHKTRTPADVPLLIVPDTTSFLRMMQGEYGKPPDLNIHFLQGGQDHVPPVMIVMIGSVYRSLWHLVESHSTTQSDRVAILHLLGTCLNKAHDASKILLLETDSNFHSTQKQFEEMSNVSHWKSSPSIATILESLDTMNTSCSIRQGLT</sequence>
<feature type="region of interest" description="Disordered" evidence="1">
    <location>
        <begin position="292"/>
        <end position="325"/>
    </location>
</feature>
<reference evidence="2 4" key="1">
    <citation type="journal article" date="2012" name="Nature">
        <title>Algal genomes reveal evolutionary mosaicism and the fate of nucleomorphs.</title>
        <authorList>
            <consortium name="DOE Joint Genome Institute"/>
            <person name="Curtis B.A."/>
            <person name="Tanifuji G."/>
            <person name="Burki F."/>
            <person name="Gruber A."/>
            <person name="Irimia M."/>
            <person name="Maruyama S."/>
            <person name="Arias M.C."/>
            <person name="Ball S.G."/>
            <person name="Gile G.H."/>
            <person name="Hirakawa Y."/>
            <person name="Hopkins J.F."/>
            <person name="Kuo A."/>
            <person name="Rensing S.A."/>
            <person name="Schmutz J."/>
            <person name="Symeonidi A."/>
            <person name="Elias M."/>
            <person name="Eveleigh R.J."/>
            <person name="Herman E.K."/>
            <person name="Klute M.J."/>
            <person name="Nakayama T."/>
            <person name="Obornik M."/>
            <person name="Reyes-Prieto A."/>
            <person name="Armbrust E.V."/>
            <person name="Aves S.J."/>
            <person name="Beiko R.G."/>
            <person name="Coutinho P."/>
            <person name="Dacks J.B."/>
            <person name="Durnford D.G."/>
            <person name="Fast N.M."/>
            <person name="Green B.R."/>
            <person name="Grisdale C.J."/>
            <person name="Hempel F."/>
            <person name="Henrissat B."/>
            <person name="Hoppner M.P."/>
            <person name="Ishida K."/>
            <person name="Kim E."/>
            <person name="Koreny L."/>
            <person name="Kroth P.G."/>
            <person name="Liu Y."/>
            <person name="Malik S.B."/>
            <person name="Maier U.G."/>
            <person name="McRose D."/>
            <person name="Mock T."/>
            <person name="Neilson J.A."/>
            <person name="Onodera N.T."/>
            <person name="Poole A.M."/>
            <person name="Pritham E.J."/>
            <person name="Richards T.A."/>
            <person name="Rocap G."/>
            <person name="Roy S.W."/>
            <person name="Sarai C."/>
            <person name="Schaack S."/>
            <person name="Shirato S."/>
            <person name="Slamovits C.H."/>
            <person name="Spencer D.F."/>
            <person name="Suzuki S."/>
            <person name="Worden A.Z."/>
            <person name="Zauner S."/>
            <person name="Barry K."/>
            <person name="Bell C."/>
            <person name="Bharti A.K."/>
            <person name="Crow J.A."/>
            <person name="Grimwood J."/>
            <person name="Kramer R."/>
            <person name="Lindquist E."/>
            <person name="Lucas S."/>
            <person name="Salamov A."/>
            <person name="McFadden G.I."/>
            <person name="Lane C.E."/>
            <person name="Keeling P.J."/>
            <person name="Gray M.W."/>
            <person name="Grigoriev I.V."/>
            <person name="Archibald J.M."/>
        </authorList>
    </citation>
    <scope>NUCLEOTIDE SEQUENCE</scope>
    <source>
        <strain evidence="2 4">CCMP2712</strain>
    </source>
</reference>
<feature type="compositionally biased region" description="Pro residues" evidence="1">
    <location>
        <begin position="412"/>
        <end position="423"/>
    </location>
</feature>
<feature type="compositionally biased region" description="Polar residues" evidence="1">
    <location>
        <begin position="434"/>
        <end position="459"/>
    </location>
</feature>
<name>L1ITW3_GUITC</name>
<dbReference type="Proteomes" id="UP000011087">
    <property type="component" value="Unassembled WGS sequence"/>
</dbReference>
<dbReference type="EnsemblProtists" id="EKX39557">
    <property type="protein sequence ID" value="EKX39557"/>
    <property type="gene ID" value="GUITHDRAFT_114285"/>
</dbReference>
<feature type="compositionally biased region" description="Low complexity" evidence="1">
    <location>
        <begin position="504"/>
        <end position="532"/>
    </location>
</feature>